<gene>
    <name evidence="1" type="ORF">B4088_0908</name>
</gene>
<protein>
    <submittedName>
        <fullName evidence="1">Uncharacterized protein</fullName>
    </submittedName>
</protein>
<reference evidence="1 2" key="1">
    <citation type="submission" date="2015-09" db="EMBL/GenBank/DDBJ databases">
        <title>Bacillus cereus food isolates.</title>
        <authorList>
            <person name="Boekhorst J."/>
        </authorList>
    </citation>
    <scope>NUCLEOTIDE SEQUENCE [LARGE SCALE GENOMIC DNA]</scope>
    <source>
        <strain evidence="1 2">B4088</strain>
    </source>
</reference>
<evidence type="ECO:0000313" key="1">
    <source>
        <dbReference type="EMBL" id="KZD71178.1"/>
    </source>
</evidence>
<dbReference type="EMBL" id="LJKE01000020">
    <property type="protein sequence ID" value="KZD71178.1"/>
    <property type="molecule type" value="Genomic_DNA"/>
</dbReference>
<dbReference type="PATRIC" id="fig|1396.535.peg.977"/>
<accession>A0A161SGH3</accession>
<dbReference type="RefSeq" id="WP_161940828.1">
    <property type="nucleotide sequence ID" value="NZ_LJKE01000020.1"/>
</dbReference>
<dbReference type="Proteomes" id="UP000076482">
    <property type="component" value="Unassembled WGS sequence"/>
</dbReference>
<comment type="caution">
    <text evidence="1">The sequence shown here is derived from an EMBL/GenBank/DDBJ whole genome shotgun (WGS) entry which is preliminary data.</text>
</comment>
<dbReference type="AlphaFoldDB" id="A0A161SGH3"/>
<sequence length="52" mass="5872">MYKAKKTKHKHSLSMKKVGTIILCIFLAATPLPLLTTTLSTKNDKVRQDDNE</sequence>
<name>A0A161SGH3_BACCE</name>
<organism evidence="1 2">
    <name type="scientific">Bacillus cereus</name>
    <dbReference type="NCBI Taxonomy" id="1396"/>
    <lineage>
        <taxon>Bacteria</taxon>
        <taxon>Bacillati</taxon>
        <taxon>Bacillota</taxon>
        <taxon>Bacilli</taxon>
        <taxon>Bacillales</taxon>
        <taxon>Bacillaceae</taxon>
        <taxon>Bacillus</taxon>
        <taxon>Bacillus cereus group</taxon>
    </lineage>
</organism>
<evidence type="ECO:0000313" key="2">
    <source>
        <dbReference type="Proteomes" id="UP000076482"/>
    </source>
</evidence>
<proteinExistence type="predicted"/>